<dbReference type="InterPro" id="IPR004360">
    <property type="entry name" value="Glyas_Fos-R_dOase_dom"/>
</dbReference>
<dbReference type="SUPFAM" id="SSF54593">
    <property type="entry name" value="Glyoxalase/Bleomycin resistance protein/Dihydroxybiphenyl dioxygenase"/>
    <property type="match status" value="1"/>
</dbReference>
<organism evidence="2 3">
    <name type="scientific">Ahrensia marina</name>
    <dbReference type="NCBI Taxonomy" id="1514904"/>
    <lineage>
        <taxon>Bacteria</taxon>
        <taxon>Pseudomonadati</taxon>
        <taxon>Pseudomonadota</taxon>
        <taxon>Alphaproteobacteria</taxon>
        <taxon>Hyphomicrobiales</taxon>
        <taxon>Ahrensiaceae</taxon>
        <taxon>Ahrensia</taxon>
    </lineage>
</organism>
<keyword evidence="3" id="KW-1185">Reference proteome</keyword>
<dbReference type="EMBL" id="JXMU01000013">
    <property type="protein sequence ID" value="KPB01120.1"/>
    <property type="molecule type" value="Genomic_DNA"/>
</dbReference>
<dbReference type="Gene3D" id="3.10.180.10">
    <property type="entry name" value="2,3-Dihydroxybiphenyl 1,2-Dioxygenase, domain 1"/>
    <property type="match status" value="1"/>
</dbReference>
<proteinExistence type="predicted"/>
<name>A0A0M9GMA9_9HYPH</name>
<dbReference type="InterPro" id="IPR029068">
    <property type="entry name" value="Glyas_Bleomycin-R_OHBP_Dase"/>
</dbReference>
<gene>
    <name evidence="2" type="ORF">SU32_09470</name>
</gene>
<dbReference type="OrthoDB" id="9806868at2"/>
<keyword evidence="2" id="KW-0223">Dioxygenase</keyword>
<dbReference type="GO" id="GO:0051213">
    <property type="term" value="F:dioxygenase activity"/>
    <property type="evidence" value="ECO:0007669"/>
    <property type="project" value="UniProtKB-KW"/>
</dbReference>
<dbReference type="STRING" id="1514904.SU32_09470"/>
<dbReference type="RefSeq" id="WP_053999117.1">
    <property type="nucleotide sequence ID" value="NZ_JXMU01000013.1"/>
</dbReference>
<reference evidence="2 3" key="1">
    <citation type="submission" date="2015-01" db="EMBL/GenBank/DDBJ databases">
        <title>Ahrensia donghaiensis sp. nov., a novel dimethylsulphoniopropionate-cleavage bacterium isolated from seawater and emended descriptions of the genus Ahrensia and Ahrensia kielensis.</title>
        <authorList>
            <person name="Liu J."/>
        </authorList>
    </citation>
    <scope>NUCLEOTIDE SEQUENCE [LARGE SCALE GENOMIC DNA]</scope>
    <source>
        <strain evidence="2 3">LZD062</strain>
    </source>
</reference>
<sequence length="128" mass="14640">MVDKAKMIGTACILLVRDFKQSLNYWEKCLGFTGQVWGDPPDFAIMERDNIRIMLSHAPDHANKPNWEVGNGIWNAYFWVDDAKSIYEEFIANGAKIDYTLHEKPYGVLEFGIQDLDGHDIAFGQLLD</sequence>
<dbReference type="Pfam" id="PF00903">
    <property type="entry name" value="Glyoxalase"/>
    <property type="match status" value="1"/>
</dbReference>
<dbReference type="PROSITE" id="PS51819">
    <property type="entry name" value="VOC"/>
    <property type="match status" value="1"/>
</dbReference>
<evidence type="ECO:0000313" key="2">
    <source>
        <dbReference type="EMBL" id="KPB01120.1"/>
    </source>
</evidence>
<evidence type="ECO:0000313" key="3">
    <source>
        <dbReference type="Proteomes" id="UP000038011"/>
    </source>
</evidence>
<dbReference type="AlphaFoldDB" id="A0A0M9GMA9"/>
<dbReference type="Proteomes" id="UP000038011">
    <property type="component" value="Unassembled WGS sequence"/>
</dbReference>
<dbReference type="PATRIC" id="fig|1514904.3.peg.723"/>
<dbReference type="InterPro" id="IPR037523">
    <property type="entry name" value="VOC_core"/>
</dbReference>
<keyword evidence="2" id="KW-0560">Oxidoreductase</keyword>
<protein>
    <submittedName>
        <fullName evidence="2">Glyoxalase/bleomycin resistance protein/dioxygenase</fullName>
    </submittedName>
</protein>
<comment type="caution">
    <text evidence="2">The sequence shown here is derived from an EMBL/GenBank/DDBJ whole genome shotgun (WGS) entry which is preliminary data.</text>
</comment>
<evidence type="ECO:0000259" key="1">
    <source>
        <dbReference type="PROSITE" id="PS51819"/>
    </source>
</evidence>
<feature type="domain" description="VOC" evidence="1">
    <location>
        <begin position="7"/>
        <end position="126"/>
    </location>
</feature>
<accession>A0A0M9GMA9</accession>